<evidence type="ECO:0000256" key="1">
    <source>
        <dbReference type="ARBA" id="ARBA00022679"/>
    </source>
</evidence>
<dbReference type="PROSITE" id="PS51186">
    <property type="entry name" value="GNAT"/>
    <property type="match status" value="1"/>
</dbReference>
<reference evidence="4" key="1">
    <citation type="submission" date="2020-07" db="EMBL/GenBank/DDBJ databases">
        <authorList>
            <person name="Pothier F. J."/>
        </authorList>
    </citation>
    <scope>NUCLEOTIDE SEQUENCE</scope>
    <source>
        <strain evidence="4">CFBP 8129</strain>
    </source>
</reference>
<dbReference type="Pfam" id="PF00583">
    <property type="entry name" value="Acetyltransf_1"/>
    <property type="match status" value="1"/>
</dbReference>
<evidence type="ECO:0000313" key="4">
    <source>
        <dbReference type="EMBL" id="CAD0341114.1"/>
    </source>
</evidence>
<dbReference type="InterPro" id="IPR016181">
    <property type="entry name" value="Acyl_CoA_acyltransferase"/>
</dbReference>
<dbReference type="GO" id="GO:0016747">
    <property type="term" value="F:acyltransferase activity, transferring groups other than amino-acyl groups"/>
    <property type="evidence" value="ECO:0007669"/>
    <property type="project" value="InterPro"/>
</dbReference>
<dbReference type="EMBL" id="LR828253">
    <property type="protein sequence ID" value="CAD0341124.1"/>
    <property type="molecule type" value="Genomic_DNA"/>
</dbReference>
<accession>A0A6V7DV02</accession>
<organism evidence="4">
    <name type="scientific">Xanthomonas hortorum pv. gardneri</name>
    <dbReference type="NCBI Taxonomy" id="2754056"/>
    <lineage>
        <taxon>Bacteria</taxon>
        <taxon>Pseudomonadati</taxon>
        <taxon>Pseudomonadota</taxon>
        <taxon>Gammaproteobacteria</taxon>
        <taxon>Lysobacterales</taxon>
        <taxon>Lysobacteraceae</taxon>
        <taxon>Xanthomonas</taxon>
    </lineage>
</organism>
<name>A0A6V7DV02_9XANT</name>
<evidence type="ECO:0000259" key="3">
    <source>
        <dbReference type="PROSITE" id="PS51186"/>
    </source>
</evidence>
<proteinExistence type="predicted"/>
<dbReference type="InterPro" id="IPR000182">
    <property type="entry name" value="GNAT_dom"/>
</dbReference>
<dbReference type="Gene3D" id="3.40.630.30">
    <property type="match status" value="1"/>
</dbReference>
<dbReference type="InterPro" id="IPR050832">
    <property type="entry name" value="Bact_Acetyltransf"/>
</dbReference>
<protein>
    <recommendedName>
        <fullName evidence="3">N-acetyltransferase domain-containing protein</fullName>
    </recommendedName>
</protein>
<dbReference type="AlphaFoldDB" id="A0A6V7DV02"/>
<keyword evidence="1" id="KW-0808">Transferase</keyword>
<dbReference type="EMBL" id="LR828253">
    <property type="protein sequence ID" value="CAD0341114.1"/>
    <property type="molecule type" value="Genomic_DNA"/>
</dbReference>
<dbReference type="CDD" id="cd04301">
    <property type="entry name" value="NAT_SF"/>
    <property type="match status" value="1"/>
</dbReference>
<dbReference type="PANTHER" id="PTHR43877">
    <property type="entry name" value="AMINOALKYLPHOSPHONATE N-ACETYLTRANSFERASE-RELATED-RELATED"/>
    <property type="match status" value="1"/>
</dbReference>
<evidence type="ECO:0000256" key="2">
    <source>
        <dbReference type="ARBA" id="ARBA00023315"/>
    </source>
</evidence>
<feature type="domain" description="N-acetyltransferase" evidence="3">
    <location>
        <begin position="8"/>
        <end position="139"/>
    </location>
</feature>
<keyword evidence="2" id="KW-0012">Acyltransferase</keyword>
<sequence>MNHHARPQTVSLDPALDAAALRALRLACTTGTAGTTSDAEWDALDPLSLQLAMRTDDGQLIAAVRLTPDRRIDRLGVLPDWRRRGIADQVLAAAVDTARQRGWPSLSAHVNAHAEAVFARLGFLPEAPPNFVLIAPSIRRAQQALPCTAASTARWQSRI</sequence>
<dbReference type="PANTHER" id="PTHR43877:SF1">
    <property type="entry name" value="ACETYLTRANSFERASE"/>
    <property type="match status" value="1"/>
</dbReference>
<gene>
    <name evidence="4" type="ORF">CFBP8129_27810</name>
</gene>
<dbReference type="SUPFAM" id="SSF55729">
    <property type="entry name" value="Acyl-CoA N-acyltransferases (Nat)"/>
    <property type="match status" value="1"/>
</dbReference>